<protein>
    <submittedName>
        <fullName evidence="2">Uncharacterized protein</fullName>
    </submittedName>
</protein>
<organism evidence="2 3">
    <name type="scientific">Solanum tuberosum</name>
    <name type="common">Potato</name>
    <dbReference type="NCBI Taxonomy" id="4113"/>
    <lineage>
        <taxon>Eukaryota</taxon>
        <taxon>Viridiplantae</taxon>
        <taxon>Streptophyta</taxon>
        <taxon>Embryophyta</taxon>
        <taxon>Tracheophyta</taxon>
        <taxon>Spermatophyta</taxon>
        <taxon>Magnoliopsida</taxon>
        <taxon>eudicotyledons</taxon>
        <taxon>Gunneridae</taxon>
        <taxon>Pentapetalae</taxon>
        <taxon>asterids</taxon>
        <taxon>lamiids</taxon>
        <taxon>Solanales</taxon>
        <taxon>Solanaceae</taxon>
        <taxon>Solanoideae</taxon>
        <taxon>Solaneae</taxon>
        <taxon>Solanum</taxon>
    </lineage>
</organism>
<name>A0ABQ7WMT3_SOLTU</name>
<feature type="region of interest" description="Disordered" evidence="1">
    <location>
        <begin position="46"/>
        <end position="66"/>
    </location>
</feature>
<accession>A0ABQ7WMT3</accession>
<dbReference type="Proteomes" id="UP000826656">
    <property type="component" value="Unassembled WGS sequence"/>
</dbReference>
<reference evidence="2 3" key="1">
    <citation type="journal article" date="2021" name="bioRxiv">
        <title>Chromosome-scale and haplotype-resolved genome assembly of a tetraploid potato cultivar.</title>
        <authorList>
            <person name="Sun H."/>
            <person name="Jiao W.-B."/>
            <person name="Krause K."/>
            <person name="Campoy J.A."/>
            <person name="Goel M."/>
            <person name="Folz-Donahue K."/>
            <person name="Kukat C."/>
            <person name="Huettel B."/>
            <person name="Schneeberger K."/>
        </authorList>
    </citation>
    <scope>NUCLEOTIDE SEQUENCE [LARGE SCALE GENOMIC DNA]</scope>
    <source>
        <strain evidence="2">SolTubOtavaFocal</strain>
        <tissue evidence="2">Leaves</tissue>
    </source>
</reference>
<keyword evidence="3" id="KW-1185">Reference proteome</keyword>
<proteinExistence type="predicted"/>
<feature type="compositionally biased region" description="Basic and acidic residues" evidence="1">
    <location>
        <begin position="47"/>
        <end position="66"/>
    </location>
</feature>
<comment type="caution">
    <text evidence="2">The sequence shown here is derived from an EMBL/GenBank/DDBJ whole genome shotgun (WGS) entry which is preliminary data.</text>
</comment>
<dbReference type="EMBL" id="JAIVGD010000001">
    <property type="protein sequence ID" value="KAH0781999.1"/>
    <property type="molecule type" value="Genomic_DNA"/>
</dbReference>
<evidence type="ECO:0000256" key="1">
    <source>
        <dbReference type="SAM" id="MobiDB-lite"/>
    </source>
</evidence>
<evidence type="ECO:0000313" key="3">
    <source>
        <dbReference type="Proteomes" id="UP000826656"/>
    </source>
</evidence>
<gene>
    <name evidence="2" type="ORF">KY290_001597</name>
</gene>
<evidence type="ECO:0000313" key="2">
    <source>
        <dbReference type="EMBL" id="KAH0781999.1"/>
    </source>
</evidence>
<sequence>MHPTEKSGGKSTRANCCIKKDGKDKEFEQYLHRSTKLKCKAHTLYQARHEPTPESTPAKKDCSARKRRLGDKIRERKTNLLEAASHNIQRKLVMKDVDYPKKKSQELSVEEHHREHLQVAVREKEMEKMEKSKELSELIRKPYCIGYCM</sequence>